<evidence type="ECO:0000256" key="1">
    <source>
        <dbReference type="SAM" id="MobiDB-lite"/>
    </source>
</evidence>
<evidence type="ECO:0000259" key="2">
    <source>
        <dbReference type="PROSITE" id="PS51819"/>
    </source>
</evidence>
<dbReference type="OrthoDB" id="9806868at2"/>
<name>A0A344PNR4_9RHOB</name>
<dbReference type="Pfam" id="PF00903">
    <property type="entry name" value="Glyoxalase"/>
    <property type="match status" value="1"/>
</dbReference>
<feature type="compositionally biased region" description="Polar residues" evidence="1">
    <location>
        <begin position="113"/>
        <end position="125"/>
    </location>
</feature>
<dbReference type="PANTHER" id="PTHR34109">
    <property type="entry name" value="BNAUNNG04460D PROTEIN-RELATED"/>
    <property type="match status" value="1"/>
</dbReference>
<dbReference type="SUPFAM" id="SSF54593">
    <property type="entry name" value="Glyoxalase/Bleomycin resistance protein/Dihydroxybiphenyl dioxygenase"/>
    <property type="match status" value="1"/>
</dbReference>
<dbReference type="EMBL" id="CP030918">
    <property type="protein sequence ID" value="AXC51019.1"/>
    <property type="molecule type" value="Genomic_DNA"/>
</dbReference>
<dbReference type="InterPro" id="IPR029068">
    <property type="entry name" value="Glyas_Bleomycin-R_OHBP_Dase"/>
</dbReference>
<dbReference type="AlphaFoldDB" id="A0A344PNR4"/>
<dbReference type="PROSITE" id="PS51819">
    <property type="entry name" value="VOC"/>
    <property type="match status" value="1"/>
</dbReference>
<accession>A0A344PNR4</accession>
<organism evidence="3 4">
    <name type="scientific">Paracoccus suum</name>
    <dbReference type="NCBI Taxonomy" id="2259340"/>
    <lineage>
        <taxon>Bacteria</taxon>
        <taxon>Pseudomonadati</taxon>
        <taxon>Pseudomonadota</taxon>
        <taxon>Alphaproteobacteria</taxon>
        <taxon>Rhodobacterales</taxon>
        <taxon>Paracoccaceae</taxon>
        <taxon>Paracoccus</taxon>
    </lineage>
</organism>
<gene>
    <name evidence="3" type="ORF">DRW48_02260</name>
</gene>
<feature type="region of interest" description="Disordered" evidence="1">
    <location>
        <begin position="93"/>
        <end position="125"/>
    </location>
</feature>
<dbReference type="Proteomes" id="UP000252023">
    <property type="component" value="Chromosome"/>
</dbReference>
<dbReference type="Gene3D" id="3.30.720.120">
    <property type="match status" value="1"/>
</dbReference>
<dbReference type="CDD" id="cd07246">
    <property type="entry name" value="VOC_like"/>
    <property type="match status" value="1"/>
</dbReference>
<dbReference type="Gene3D" id="3.30.720.110">
    <property type="match status" value="1"/>
</dbReference>
<dbReference type="KEGG" id="pars:DRW48_02260"/>
<feature type="domain" description="VOC" evidence="2">
    <location>
        <begin position="7"/>
        <end position="122"/>
    </location>
</feature>
<evidence type="ECO:0000313" key="3">
    <source>
        <dbReference type="EMBL" id="AXC51019.1"/>
    </source>
</evidence>
<keyword evidence="4" id="KW-1185">Reference proteome</keyword>
<dbReference type="InterPro" id="IPR004360">
    <property type="entry name" value="Glyas_Fos-R_dOase_dom"/>
</dbReference>
<evidence type="ECO:0000313" key="4">
    <source>
        <dbReference type="Proteomes" id="UP000252023"/>
    </source>
</evidence>
<protein>
    <submittedName>
        <fullName evidence="3">VOC family protein</fullName>
    </submittedName>
</protein>
<dbReference type="RefSeq" id="WP_114077307.1">
    <property type="nucleotide sequence ID" value="NZ_CP030918.1"/>
</dbReference>
<sequence length="125" mass="13509">MAWKPDGYPEVSPYLIVSDAERTLAFLERAFGATRLRVMPRQGGKGLMHAEARIGSGVVMMGEMPEAVPSHVHIYVPDVLAAYERALAAGGEVVKPPTQDDEGDLRGGVADGNGTTWWISTQTRD</sequence>
<dbReference type="PANTHER" id="PTHR34109:SF1">
    <property type="entry name" value="VOC DOMAIN-CONTAINING PROTEIN"/>
    <property type="match status" value="1"/>
</dbReference>
<reference evidence="4" key="1">
    <citation type="submission" date="2018-07" db="EMBL/GenBank/DDBJ databases">
        <title>Genome sequencing of Paracoccus sp. SC2-6.</title>
        <authorList>
            <person name="Heo J."/>
            <person name="Kim S.-J."/>
            <person name="Kwon S.-W."/>
        </authorList>
    </citation>
    <scope>NUCLEOTIDE SEQUENCE [LARGE SCALE GENOMIC DNA]</scope>
    <source>
        <strain evidence="4">SC2-6</strain>
    </source>
</reference>
<dbReference type="InterPro" id="IPR037523">
    <property type="entry name" value="VOC_core"/>
</dbReference>
<proteinExistence type="predicted"/>